<dbReference type="EMBL" id="JAPFFJ010000004">
    <property type="protein sequence ID" value="KAJ6429922.1"/>
    <property type="molecule type" value="Genomic_DNA"/>
</dbReference>
<organism evidence="1 2">
    <name type="scientific">Salix udensis</name>
    <dbReference type="NCBI Taxonomy" id="889485"/>
    <lineage>
        <taxon>Eukaryota</taxon>
        <taxon>Viridiplantae</taxon>
        <taxon>Streptophyta</taxon>
        <taxon>Embryophyta</taxon>
        <taxon>Tracheophyta</taxon>
        <taxon>Spermatophyta</taxon>
        <taxon>Magnoliopsida</taxon>
        <taxon>eudicotyledons</taxon>
        <taxon>Gunneridae</taxon>
        <taxon>Pentapetalae</taxon>
        <taxon>rosids</taxon>
        <taxon>fabids</taxon>
        <taxon>Malpighiales</taxon>
        <taxon>Salicaceae</taxon>
        <taxon>Saliceae</taxon>
        <taxon>Salix</taxon>
    </lineage>
</organism>
<comment type="caution">
    <text evidence="1">The sequence shown here is derived from an EMBL/GenBank/DDBJ whole genome shotgun (WGS) entry which is preliminary data.</text>
</comment>
<keyword evidence="2" id="KW-1185">Reference proteome</keyword>
<evidence type="ECO:0000313" key="1">
    <source>
        <dbReference type="EMBL" id="KAJ6429922.1"/>
    </source>
</evidence>
<protein>
    <submittedName>
        <fullName evidence="1">Uncharacterized protein</fullName>
    </submittedName>
</protein>
<dbReference type="AlphaFoldDB" id="A0AAD6KWZ5"/>
<evidence type="ECO:0000313" key="2">
    <source>
        <dbReference type="Proteomes" id="UP001162972"/>
    </source>
</evidence>
<dbReference type="Proteomes" id="UP001162972">
    <property type="component" value="Chromosome 8"/>
</dbReference>
<accession>A0AAD6KWZ5</accession>
<sequence>MVDHIKPNKLPIQPHNNCFTRQKNLKGLAQSQYLLFHCSSLKTEE</sequence>
<reference evidence="1 2" key="1">
    <citation type="journal article" date="2023" name="Int. J. Mol. Sci.">
        <title>De Novo Assembly and Annotation of 11 Diverse Shrub Willow (Salix) Genomes Reveals Novel Gene Organization in Sex-Linked Regions.</title>
        <authorList>
            <person name="Hyden B."/>
            <person name="Feng K."/>
            <person name="Yates T.B."/>
            <person name="Jawdy S."/>
            <person name="Cereghino C."/>
            <person name="Smart L.B."/>
            <person name="Muchero W."/>
        </authorList>
    </citation>
    <scope>NUCLEOTIDE SEQUENCE [LARGE SCALE GENOMIC DNA]</scope>
    <source>
        <tissue evidence="1">Shoot tip</tissue>
    </source>
</reference>
<gene>
    <name evidence="1" type="ORF">OIU84_021353</name>
</gene>
<name>A0AAD6KWZ5_9ROSI</name>
<proteinExistence type="predicted"/>